<keyword evidence="1" id="KW-1133">Transmembrane helix</keyword>
<comment type="caution">
    <text evidence="2">The sequence shown here is derived from an EMBL/GenBank/DDBJ whole genome shotgun (WGS) entry which is preliminary data.</text>
</comment>
<protein>
    <submittedName>
        <fullName evidence="2">Uncharacterized protein</fullName>
    </submittedName>
</protein>
<reference evidence="2 3" key="1">
    <citation type="submission" date="2021-04" db="EMBL/GenBank/DDBJ databases">
        <authorList>
            <person name="De Guttry C."/>
            <person name="Zahm M."/>
            <person name="Klopp C."/>
            <person name="Cabau C."/>
            <person name="Louis A."/>
            <person name="Berthelot C."/>
            <person name="Parey E."/>
            <person name="Roest Crollius H."/>
            <person name="Montfort J."/>
            <person name="Robinson-Rechavi M."/>
            <person name="Bucao C."/>
            <person name="Bouchez O."/>
            <person name="Gislard M."/>
            <person name="Lluch J."/>
            <person name="Milhes M."/>
            <person name="Lampietro C."/>
            <person name="Lopez Roques C."/>
            <person name="Donnadieu C."/>
            <person name="Braasch I."/>
            <person name="Desvignes T."/>
            <person name="Postlethwait J."/>
            <person name="Bobe J."/>
            <person name="Wedekind C."/>
            <person name="Guiguen Y."/>
        </authorList>
    </citation>
    <scope>NUCLEOTIDE SEQUENCE [LARGE SCALE GENOMIC DNA]</scope>
    <source>
        <strain evidence="2">Cs_M1</strain>
        <tissue evidence="2">Blood</tissue>
    </source>
</reference>
<organism evidence="2 3">
    <name type="scientific">Coregonus suidteri</name>
    <dbReference type="NCBI Taxonomy" id="861788"/>
    <lineage>
        <taxon>Eukaryota</taxon>
        <taxon>Metazoa</taxon>
        <taxon>Chordata</taxon>
        <taxon>Craniata</taxon>
        <taxon>Vertebrata</taxon>
        <taxon>Euteleostomi</taxon>
        <taxon>Actinopterygii</taxon>
        <taxon>Neopterygii</taxon>
        <taxon>Teleostei</taxon>
        <taxon>Protacanthopterygii</taxon>
        <taxon>Salmoniformes</taxon>
        <taxon>Salmonidae</taxon>
        <taxon>Coregoninae</taxon>
        <taxon>Coregonus</taxon>
    </lineage>
</organism>
<dbReference type="EMBL" id="JAGTTL010000017">
    <property type="protein sequence ID" value="KAK6309571.1"/>
    <property type="molecule type" value="Genomic_DNA"/>
</dbReference>
<keyword evidence="1" id="KW-0812">Transmembrane</keyword>
<proteinExistence type="predicted"/>
<dbReference type="AlphaFoldDB" id="A0AAN8LWW8"/>
<evidence type="ECO:0000313" key="3">
    <source>
        <dbReference type="Proteomes" id="UP001356427"/>
    </source>
</evidence>
<keyword evidence="3" id="KW-1185">Reference proteome</keyword>
<evidence type="ECO:0000256" key="1">
    <source>
        <dbReference type="SAM" id="Phobius"/>
    </source>
</evidence>
<evidence type="ECO:0000313" key="2">
    <source>
        <dbReference type="EMBL" id="KAK6309571.1"/>
    </source>
</evidence>
<accession>A0AAN8LWW8</accession>
<keyword evidence="1" id="KW-0472">Membrane</keyword>
<name>A0AAN8LWW8_9TELE</name>
<sequence>MSTGTYFSPSQALGRHYTLSTAGSAGAGLSVEVDCVRGDEVVCPFLHGQHSPHRLLKGYSYVGGTLGTGLIIRVIAVFPTPLLSIFRRNLPF</sequence>
<feature type="transmembrane region" description="Helical" evidence="1">
    <location>
        <begin position="61"/>
        <end position="86"/>
    </location>
</feature>
<dbReference type="Proteomes" id="UP001356427">
    <property type="component" value="Unassembled WGS sequence"/>
</dbReference>
<gene>
    <name evidence="2" type="ORF">J4Q44_G00194520</name>
</gene>